<name>A0A2Z7BDT3_9LAMI</name>
<sequence>MEDTSMVRMFKSLEESGQKGILGVSRSVFEGSLVEFFTNAKVIAGTIFSMVADQKLVITIDVFAVVFQLPTDGGQFFRASGQDSGRDEERSNLVGSEFKNGLPKPFWMSPRRRRRARRQIPIESEGQNEAMERMIPVRRHARQVDDEVEVLQPV</sequence>
<organism evidence="1 2">
    <name type="scientific">Dorcoceras hygrometricum</name>
    <dbReference type="NCBI Taxonomy" id="472368"/>
    <lineage>
        <taxon>Eukaryota</taxon>
        <taxon>Viridiplantae</taxon>
        <taxon>Streptophyta</taxon>
        <taxon>Embryophyta</taxon>
        <taxon>Tracheophyta</taxon>
        <taxon>Spermatophyta</taxon>
        <taxon>Magnoliopsida</taxon>
        <taxon>eudicotyledons</taxon>
        <taxon>Gunneridae</taxon>
        <taxon>Pentapetalae</taxon>
        <taxon>asterids</taxon>
        <taxon>lamiids</taxon>
        <taxon>Lamiales</taxon>
        <taxon>Gesneriaceae</taxon>
        <taxon>Didymocarpoideae</taxon>
        <taxon>Trichosporeae</taxon>
        <taxon>Loxocarpinae</taxon>
        <taxon>Dorcoceras</taxon>
    </lineage>
</organism>
<keyword evidence="2" id="KW-1185">Reference proteome</keyword>
<gene>
    <name evidence="1" type="ORF">F511_03710</name>
</gene>
<protein>
    <submittedName>
        <fullName evidence="1">Uncharacterized protein</fullName>
    </submittedName>
</protein>
<reference evidence="1 2" key="1">
    <citation type="journal article" date="2015" name="Proc. Natl. Acad. Sci. U.S.A.">
        <title>The resurrection genome of Boea hygrometrica: A blueprint for survival of dehydration.</title>
        <authorList>
            <person name="Xiao L."/>
            <person name="Yang G."/>
            <person name="Zhang L."/>
            <person name="Yang X."/>
            <person name="Zhao S."/>
            <person name="Ji Z."/>
            <person name="Zhou Q."/>
            <person name="Hu M."/>
            <person name="Wang Y."/>
            <person name="Chen M."/>
            <person name="Xu Y."/>
            <person name="Jin H."/>
            <person name="Xiao X."/>
            <person name="Hu G."/>
            <person name="Bao F."/>
            <person name="Hu Y."/>
            <person name="Wan P."/>
            <person name="Li L."/>
            <person name="Deng X."/>
            <person name="Kuang T."/>
            <person name="Xiang C."/>
            <person name="Zhu J.K."/>
            <person name="Oliver M.J."/>
            <person name="He Y."/>
        </authorList>
    </citation>
    <scope>NUCLEOTIDE SEQUENCE [LARGE SCALE GENOMIC DNA]</scope>
    <source>
        <strain evidence="2">cv. XS01</strain>
    </source>
</reference>
<evidence type="ECO:0000313" key="2">
    <source>
        <dbReference type="Proteomes" id="UP000250235"/>
    </source>
</evidence>
<dbReference type="OrthoDB" id="1751168at2759"/>
<dbReference type="Proteomes" id="UP000250235">
    <property type="component" value="Unassembled WGS sequence"/>
</dbReference>
<dbReference type="EMBL" id="KV006525">
    <property type="protein sequence ID" value="KZV32502.1"/>
    <property type="molecule type" value="Genomic_DNA"/>
</dbReference>
<evidence type="ECO:0000313" key="1">
    <source>
        <dbReference type="EMBL" id="KZV32502.1"/>
    </source>
</evidence>
<dbReference type="AlphaFoldDB" id="A0A2Z7BDT3"/>
<proteinExistence type="predicted"/>
<accession>A0A2Z7BDT3</accession>